<dbReference type="InterPro" id="IPR042070">
    <property type="entry name" value="PucR_C-HTH_sf"/>
</dbReference>
<dbReference type="EMBL" id="CP047121">
    <property type="protein sequence ID" value="QHB52784.1"/>
    <property type="molecule type" value="Genomic_DNA"/>
</dbReference>
<evidence type="ECO:0000313" key="3">
    <source>
        <dbReference type="EMBL" id="QHB52784.1"/>
    </source>
</evidence>
<gene>
    <name evidence="3" type="ORF">GQR93_11575</name>
</gene>
<feature type="domain" description="Purine catabolism PurC-like" evidence="1">
    <location>
        <begin position="25"/>
        <end position="125"/>
    </location>
</feature>
<accession>A0A6P1EFN4</accession>
<dbReference type="Gene3D" id="1.10.10.2840">
    <property type="entry name" value="PucR C-terminal helix-turn-helix domain"/>
    <property type="match status" value="1"/>
</dbReference>
<dbReference type="Pfam" id="PF07905">
    <property type="entry name" value="PucR"/>
    <property type="match status" value="1"/>
</dbReference>
<dbReference type="RefSeq" id="WP_004466611.1">
    <property type="nucleotide sequence ID" value="NZ_CABKOL010000104.1"/>
</dbReference>
<evidence type="ECO:0000259" key="1">
    <source>
        <dbReference type="Pfam" id="PF07905"/>
    </source>
</evidence>
<dbReference type="PANTHER" id="PTHR33744:SF15">
    <property type="entry name" value="CARBOHYDRATE DIACID REGULATOR"/>
    <property type="match status" value="1"/>
</dbReference>
<dbReference type="InterPro" id="IPR025736">
    <property type="entry name" value="PucR_C-HTH_dom"/>
</dbReference>
<feature type="domain" description="PucR C-terminal helix-turn-helix" evidence="2">
    <location>
        <begin position="332"/>
        <end position="386"/>
    </location>
</feature>
<reference evidence="3 4" key="1">
    <citation type="submission" date="2019-12" db="EMBL/GenBank/DDBJ databases">
        <title>Lactobacillus hilgardii FLUB.</title>
        <authorList>
            <person name="Gustaw K."/>
        </authorList>
    </citation>
    <scope>NUCLEOTIDE SEQUENCE [LARGE SCALE GENOMIC DNA]</scope>
    <source>
        <strain evidence="3 4">FLUB</strain>
    </source>
</reference>
<protein>
    <submittedName>
        <fullName evidence="3">PucR family transcriptional regulator</fullName>
    </submittedName>
</protein>
<organism evidence="3 4">
    <name type="scientific">Lentilactobacillus hilgardii</name>
    <name type="common">Lactobacillus hilgardii</name>
    <dbReference type="NCBI Taxonomy" id="1588"/>
    <lineage>
        <taxon>Bacteria</taxon>
        <taxon>Bacillati</taxon>
        <taxon>Bacillota</taxon>
        <taxon>Bacilli</taxon>
        <taxon>Lactobacillales</taxon>
        <taxon>Lactobacillaceae</taxon>
        <taxon>Lentilactobacillus</taxon>
    </lineage>
</organism>
<dbReference type="InterPro" id="IPR012914">
    <property type="entry name" value="PucR_dom"/>
</dbReference>
<dbReference type="PANTHER" id="PTHR33744">
    <property type="entry name" value="CARBOHYDRATE DIACID REGULATOR"/>
    <property type="match status" value="1"/>
</dbReference>
<name>A0A6P1EFN4_LENHI</name>
<dbReference type="AlphaFoldDB" id="A0A6P1EFN4"/>
<proteinExistence type="predicted"/>
<dbReference type="Proteomes" id="UP000465035">
    <property type="component" value="Chromosome"/>
</dbReference>
<sequence length="395" mass="46088">MIDLRTVVKKEKKRIFQVNSASLHGRTANAITIMDNDAVHQWARSGEIVITSSRMMPENIDIAKQVIQKLAQKNTCCLMVKPYTDSISSKFPAELRDYADQLDFPLFEIDKDVTYIQIMNDFNTLLFQDRRTNKMADLDLDYLLKSNSASDKDFDFISGLKGVDLYKLYTRVTRISLAETPKSSERMMVQYNLISQLHALFAKLETDKKITTYFVLESADGATIVSFFNDDQAEKPPYDRQVYHRLMSTIKIPHFSLYEGVASLHEAKNLHRSFTEACFGMDVAKTMDWQNHPVFYRDVSLWELVNQISRIQDSRLYPVEMDQILTNKEVFETVQQFFNHNESIKETSEALYTHPNTVRYRLNMIYKQTGLDYRRTNDKFLIYIALIEKLLSEKE</sequence>
<dbReference type="GeneID" id="69059012"/>
<evidence type="ECO:0000259" key="2">
    <source>
        <dbReference type="Pfam" id="PF13556"/>
    </source>
</evidence>
<dbReference type="Pfam" id="PF13556">
    <property type="entry name" value="HTH_30"/>
    <property type="match status" value="1"/>
</dbReference>
<evidence type="ECO:0000313" key="4">
    <source>
        <dbReference type="Proteomes" id="UP000465035"/>
    </source>
</evidence>
<dbReference type="InterPro" id="IPR051448">
    <property type="entry name" value="CdaR-like_regulators"/>
</dbReference>